<protein>
    <submittedName>
        <fullName evidence="8">Uncharacterized protein</fullName>
    </submittedName>
</protein>
<dbReference type="InterPro" id="IPR001247">
    <property type="entry name" value="ExoRNase_PH_dom1"/>
</dbReference>
<dbReference type="InParanoid" id="I2H5Q7"/>
<evidence type="ECO:0000313" key="8">
    <source>
        <dbReference type="EMBL" id="CCH61709.1"/>
    </source>
</evidence>
<dbReference type="GO" id="GO:0016075">
    <property type="term" value="P:rRNA catabolic process"/>
    <property type="evidence" value="ECO:0007669"/>
    <property type="project" value="TreeGrafter"/>
</dbReference>
<dbReference type="GO" id="GO:0071051">
    <property type="term" value="P:poly(A)-dependent snoRNA 3'-end processing"/>
    <property type="evidence" value="ECO:0007669"/>
    <property type="project" value="TreeGrafter"/>
</dbReference>
<dbReference type="GO" id="GO:0071042">
    <property type="term" value="P:nuclear polyadenylation-dependent mRNA catabolic process"/>
    <property type="evidence" value="ECO:0007669"/>
    <property type="project" value="EnsemblFungi"/>
</dbReference>
<dbReference type="SUPFAM" id="SSF54211">
    <property type="entry name" value="Ribosomal protein S5 domain 2-like"/>
    <property type="match status" value="1"/>
</dbReference>
<dbReference type="GO" id="GO:0000177">
    <property type="term" value="C:cytoplasmic exosome (RNase complex)"/>
    <property type="evidence" value="ECO:0007669"/>
    <property type="project" value="EnsemblFungi"/>
</dbReference>
<reference evidence="8 9" key="1">
    <citation type="journal article" date="2011" name="Proc. Natl. Acad. Sci. U.S.A.">
        <title>Evolutionary erosion of yeast sex chromosomes by mating-type switching accidents.</title>
        <authorList>
            <person name="Gordon J.L."/>
            <person name="Armisen D."/>
            <person name="Proux-Wera E."/>
            <person name="Oheigeartaigh S.S."/>
            <person name="Byrne K.P."/>
            <person name="Wolfe K.H."/>
        </authorList>
    </citation>
    <scope>NUCLEOTIDE SEQUENCE [LARGE SCALE GENOMIC DNA]</scope>
    <source>
        <strain evidence="9">ATCC 34711 / CBS 6284 / DSM 70876 / NBRC 10599 / NRRL Y-10934 / UCD 77-7</strain>
    </source>
</reference>
<dbReference type="GO" id="GO:0005730">
    <property type="term" value="C:nucleolus"/>
    <property type="evidence" value="ECO:0007669"/>
    <property type="project" value="UniProtKB-SubCell"/>
</dbReference>
<dbReference type="Pfam" id="PF01138">
    <property type="entry name" value="RNase_PH"/>
    <property type="match status" value="1"/>
</dbReference>
<dbReference type="STRING" id="1071380.I2H5Q7"/>
<feature type="domain" description="Exoribonuclease phosphorolytic" evidence="7">
    <location>
        <begin position="132"/>
        <end position="202"/>
    </location>
</feature>
<evidence type="ECO:0000256" key="1">
    <source>
        <dbReference type="ARBA" id="ARBA00004123"/>
    </source>
</evidence>
<evidence type="ECO:0000313" key="9">
    <source>
        <dbReference type="Proteomes" id="UP000002866"/>
    </source>
</evidence>
<organism evidence="8 9">
    <name type="scientific">Henningerozyma blattae (strain ATCC 34711 / CBS 6284 / DSM 70876 / NBRC 10599 / NRRL Y-10934 / UCD 77-7)</name>
    <name type="common">Yeast</name>
    <name type="synonym">Tetrapisispora blattae</name>
    <dbReference type="NCBI Taxonomy" id="1071380"/>
    <lineage>
        <taxon>Eukaryota</taxon>
        <taxon>Fungi</taxon>
        <taxon>Dikarya</taxon>
        <taxon>Ascomycota</taxon>
        <taxon>Saccharomycotina</taxon>
        <taxon>Saccharomycetes</taxon>
        <taxon>Saccharomycetales</taxon>
        <taxon>Saccharomycetaceae</taxon>
        <taxon>Henningerozyma</taxon>
    </lineage>
</organism>
<evidence type="ECO:0000259" key="6">
    <source>
        <dbReference type="Pfam" id="PF01138"/>
    </source>
</evidence>
<sequence length="225" mass="24789">MSFLEAKIGILSHVDGSSQLTSQSTNVICGVTGPIEPKPRQELPNELALEIIVRPATGVSNTREKLLEDRLRGVLTPIINRNLYPRQLCQITCQILDSGESDEYFSQKELACCINSSFLALIDAGIALNSTVASIVLAIMNDAEETIVTNPTNEQLLESKSVHILALEIVNESKLIKNVLLLDSLGDFTETQLFKILEIGEKSCVDISISLRKIIQDRVEQSIIR</sequence>
<dbReference type="CDD" id="cd11372">
    <property type="entry name" value="RNase_PH_RRP46"/>
    <property type="match status" value="1"/>
</dbReference>
<dbReference type="RefSeq" id="XP_004181228.1">
    <property type="nucleotide sequence ID" value="XM_004181180.1"/>
</dbReference>
<evidence type="ECO:0000259" key="7">
    <source>
        <dbReference type="Pfam" id="PF03725"/>
    </source>
</evidence>
<dbReference type="OrthoDB" id="27298at2759"/>
<dbReference type="AlphaFoldDB" id="I2H5Q7"/>
<proteinExistence type="inferred from homology"/>
<dbReference type="PANTHER" id="PTHR11953:SF1">
    <property type="entry name" value="EXOSOME COMPLEX COMPONENT RRP46"/>
    <property type="match status" value="1"/>
</dbReference>
<dbReference type="Pfam" id="PF03725">
    <property type="entry name" value="RNase_PH_C"/>
    <property type="match status" value="1"/>
</dbReference>
<feature type="domain" description="Exoribonuclease phosphorolytic" evidence="6">
    <location>
        <begin position="5"/>
        <end position="126"/>
    </location>
</feature>
<keyword evidence="9" id="KW-1185">Reference proteome</keyword>
<evidence type="ECO:0000256" key="3">
    <source>
        <dbReference type="ARBA" id="ARBA00022552"/>
    </source>
</evidence>
<dbReference type="InterPro" id="IPR050080">
    <property type="entry name" value="RNase_PH"/>
</dbReference>
<dbReference type="GO" id="GO:0071035">
    <property type="term" value="P:nuclear polyadenylation-dependent rRNA catabolic process"/>
    <property type="evidence" value="ECO:0007669"/>
    <property type="project" value="EnsemblFungi"/>
</dbReference>
<comment type="subcellular location">
    <subcellularLocation>
        <location evidence="1">Nucleus</location>
    </subcellularLocation>
</comment>
<evidence type="ECO:0000256" key="4">
    <source>
        <dbReference type="ARBA" id="ARBA00022835"/>
    </source>
</evidence>
<keyword evidence="5" id="KW-0539">Nucleus</keyword>
<dbReference type="InterPro" id="IPR015847">
    <property type="entry name" value="ExoRNase_PH_dom2"/>
</dbReference>
<dbReference type="KEGG" id="tbl:TBLA_0F01670"/>
<keyword evidence="3" id="KW-0698">rRNA processing</keyword>
<dbReference type="EMBL" id="HE806321">
    <property type="protein sequence ID" value="CCH61709.1"/>
    <property type="molecule type" value="Genomic_DNA"/>
</dbReference>
<dbReference type="InterPro" id="IPR036345">
    <property type="entry name" value="ExoRNase_PH_dom2_sf"/>
</dbReference>
<dbReference type="OMA" id="CIINEQG"/>
<keyword evidence="4" id="KW-0271">Exosome</keyword>
<evidence type="ECO:0000256" key="5">
    <source>
        <dbReference type="ARBA" id="ARBA00023242"/>
    </source>
</evidence>
<dbReference type="GO" id="GO:0003723">
    <property type="term" value="F:RNA binding"/>
    <property type="evidence" value="ECO:0007669"/>
    <property type="project" value="TreeGrafter"/>
</dbReference>
<dbReference type="FunFam" id="3.30.230.70:FF:000027">
    <property type="entry name" value="Exosome complex component RRP46"/>
    <property type="match status" value="1"/>
</dbReference>
<dbReference type="GeneID" id="14496818"/>
<dbReference type="InterPro" id="IPR027408">
    <property type="entry name" value="PNPase/RNase_PH_dom_sf"/>
</dbReference>
<dbReference type="Gene3D" id="3.30.230.70">
    <property type="entry name" value="GHMP Kinase, N-terminal domain"/>
    <property type="match status" value="1"/>
</dbReference>
<dbReference type="GO" id="GO:0000176">
    <property type="term" value="C:nuclear exosome (RNase complex)"/>
    <property type="evidence" value="ECO:0007669"/>
    <property type="project" value="EnsemblFungi"/>
</dbReference>
<dbReference type="GO" id="GO:0034475">
    <property type="term" value="P:U4 snRNA 3'-end processing"/>
    <property type="evidence" value="ECO:0007669"/>
    <property type="project" value="TreeGrafter"/>
</dbReference>
<dbReference type="Proteomes" id="UP000002866">
    <property type="component" value="Chromosome 6"/>
</dbReference>
<gene>
    <name evidence="8" type="primary">TBLA0F01670</name>
    <name evidence="8" type="ORF">TBLA_0F01670</name>
</gene>
<dbReference type="FunCoup" id="I2H5Q7">
    <property type="interactions" value="295"/>
</dbReference>
<name>I2H5Q7_HENB6</name>
<dbReference type="GO" id="GO:0071028">
    <property type="term" value="P:nuclear mRNA surveillance"/>
    <property type="evidence" value="ECO:0007669"/>
    <property type="project" value="TreeGrafter"/>
</dbReference>
<accession>I2H5Q7</accession>
<dbReference type="HOGENOM" id="CLU_063514_2_1_1"/>
<evidence type="ECO:0000256" key="2">
    <source>
        <dbReference type="ARBA" id="ARBA00006678"/>
    </source>
</evidence>
<dbReference type="GO" id="GO:0071038">
    <property type="term" value="P:TRAMP-dependent tRNA surveillance pathway"/>
    <property type="evidence" value="ECO:0007669"/>
    <property type="project" value="EnsemblFungi"/>
</dbReference>
<dbReference type="PANTHER" id="PTHR11953">
    <property type="entry name" value="EXOSOME COMPLEX COMPONENT"/>
    <property type="match status" value="1"/>
</dbReference>
<dbReference type="InterPro" id="IPR020568">
    <property type="entry name" value="Ribosomal_Su5_D2-typ_SF"/>
</dbReference>
<dbReference type="GO" id="GO:0000467">
    <property type="term" value="P:exonucleolytic trimming to generate mature 3'-end of 5.8S rRNA from tricistronic rRNA transcript (SSU-rRNA, 5.8S rRNA, LSU-rRNA)"/>
    <property type="evidence" value="ECO:0007669"/>
    <property type="project" value="EnsemblFungi"/>
</dbReference>
<comment type="similarity">
    <text evidence="2">Belongs to the RNase PH family.</text>
</comment>
<dbReference type="eggNOG" id="KOG1069">
    <property type="taxonomic scope" value="Eukaryota"/>
</dbReference>
<dbReference type="SUPFAM" id="SSF55666">
    <property type="entry name" value="Ribonuclease PH domain 2-like"/>
    <property type="match status" value="1"/>
</dbReference>